<organism evidence="4 5">
    <name type="scientific">Vibrio algarum</name>
    <dbReference type="NCBI Taxonomy" id="3020714"/>
    <lineage>
        <taxon>Bacteria</taxon>
        <taxon>Pseudomonadati</taxon>
        <taxon>Pseudomonadota</taxon>
        <taxon>Gammaproteobacteria</taxon>
        <taxon>Vibrionales</taxon>
        <taxon>Vibrionaceae</taxon>
        <taxon>Vibrio</taxon>
    </lineage>
</organism>
<feature type="compositionally biased region" description="Basic and acidic residues" evidence="1">
    <location>
        <begin position="112"/>
        <end position="124"/>
    </location>
</feature>
<evidence type="ECO:0000256" key="2">
    <source>
        <dbReference type="SAM" id="SignalP"/>
    </source>
</evidence>
<feature type="region of interest" description="Disordered" evidence="1">
    <location>
        <begin position="93"/>
        <end position="141"/>
    </location>
</feature>
<keyword evidence="5" id="KW-1185">Reference proteome</keyword>
<gene>
    <name evidence="4" type="ORF">PGX00_21210</name>
</gene>
<feature type="domain" description="EF-hand" evidence="3">
    <location>
        <begin position="70"/>
        <end position="105"/>
    </location>
</feature>
<comment type="caution">
    <text evidence="4">The sequence shown here is derived from an EMBL/GenBank/DDBJ whole genome shotgun (WGS) entry which is preliminary data.</text>
</comment>
<dbReference type="CDD" id="cd00051">
    <property type="entry name" value="EFh"/>
    <property type="match status" value="1"/>
</dbReference>
<name>A0ABT4YXG1_9VIBR</name>
<reference evidence="4 5" key="1">
    <citation type="submission" date="2023-01" db="EMBL/GenBank/DDBJ databases">
        <title>Vibrio sp. KJ40-1 sp.nov, isolated from marine algae.</title>
        <authorList>
            <person name="Butt M."/>
            <person name="Kim J.M.J."/>
            <person name="Jeon C.O.C."/>
        </authorList>
    </citation>
    <scope>NUCLEOTIDE SEQUENCE [LARGE SCALE GENOMIC DNA]</scope>
    <source>
        <strain evidence="4 5">KJ40-1</strain>
    </source>
</reference>
<evidence type="ECO:0000259" key="3">
    <source>
        <dbReference type="PROSITE" id="PS50222"/>
    </source>
</evidence>
<evidence type="ECO:0000313" key="5">
    <source>
        <dbReference type="Proteomes" id="UP001210678"/>
    </source>
</evidence>
<protein>
    <submittedName>
        <fullName evidence="4">EF-hand domain-containing protein</fullName>
    </submittedName>
</protein>
<dbReference type="InterPro" id="IPR002048">
    <property type="entry name" value="EF_hand_dom"/>
</dbReference>
<dbReference type="Proteomes" id="UP001210678">
    <property type="component" value="Unassembled WGS sequence"/>
</dbReference>
<sequence>MYKQLKILILSITAVSFIAVASDDDSENDGMSGSKIAPKLHVIDVDGDGKVSKQEFDQYRNAQLDSNSVEETQRSVSAFASFDKDKDGFVTEEELAAHAKYSNPGNGTGELSNDKSNKNKEKKDKRSKGKGNNGKGKGKDK</sequence>
<dbReference type="PROSITE" id="PS50222">
    <property type="entry name" value="EF_HAND_2"/>
    <property type="match status" value="1"/>
</dbReference>
<evidence type="ECO:0000313" key="4">
    <source>
        <dbReference type="EMBL" id="MDB1126045.1"/>
    </source>
</evidence>
<dbReference type="RefSeq" id="WP_272140310.1">
    <property type="nucleotide sequence ID" value="NZ_JAQLOI010000003.1"/>
</dbReference>
<dbReference type="InterPro" id="IPR011992">
    <property type="entry name" value="EF-hand-dom_pair"/>
</dbReference>
<dbReference type="Pfam" id="PF13499">
    <property type="entry name" value="EF-hand_7"/>
    <property type="match status" value="1"/>
</dbReference>
<keyword evidence="2" id="KW-0732">Signal</keyword>
<evidence type="ECO:0000256" key="1">
    <source>
        <dbReference type="SAM" id="MobiDB-lite"/>
    </source>
</evidence>
<dbReference type="PROSITE" id="PS00018">
    <property type="entry name" value="EF_HAND_1"/>
    <property type="match status" value="2"/>
</dbReference>
<dbReference type="Gene3D" id="1.10.238.10">
    <property type="entry name" value="EF-hand"/>
    <property type="match status" value="1"/>
</dbReference>
<feature type="signal peptide" evidence="2">
    <location>
        <begin position="1"/>
        <end position="21"/>
    </location>
</feature>
<dbReference type="InterPro" id="IPR018247">
    <property type="entry name" value="EF_Hand_1_Ca_BS"/>
</dbReference>
<dbReference type="EMBL" id="JAQLOI010000003">
    <property type="protein sequence ID" value="MDB1126045.1"/>
    <property type="molecule type" value="Genomic_DNA"/>
</dbReference>
<dbReference type="SUPFAM" id="SSF47473">
    <property type="entry name" value="EF-hand"/>
    <property type="match status" value="1"/>
</dbReference>
<accession>A0ABT4YXG1</accession>
<proteinExistence type="predicted"/>
<feature type="chain" id="PRO_5046743921" evidence="2">
    <location>
        <begin position="22"/>
        <end position="141"/>
    </location>
</feature>